<evidence type="ECO:0000313" key="1">
    <source>
        <dbReference type="EMBL" id="QUF04831.1"/>
    </source>
</evidence>
<dbReference type="Gene3D" id="1.10.287.1060">
    <property type="entry name" value="ESAT-6-like"/>
    <property type="match status" value="1"/>
</dbReference>
<evidence type="ECO:0000313" key="2">
    <source>
        <dbReference type="Proteomes" id="UP000677152"/>
    </source>
</evidence>
<protein>
    <submittedName>
        <fullName evidence="1">Uncharacterized protein</fullName>
    </submittedName>
</protein>
<sequence length="108" mass="11093">MFKDMDVNMRALGDSAQSIQETGAALANDLASFRGQVDALASAFGGDELGSALATIYQVVSEAAFESFGDNAEALGEIGLNLQGMADDYSATETAASDAFQLLMGTLG</sequence>
<dbReference type="AlphaFoldDB" id="A0AA45R4E9"/>
<organism evidence="1 2">
    <name type="scientific">Actinosynnema pretiosum subsp. pretiosum</name>
    <dbReference type="NCBI Taxonomy" id="103721"/>
    <lineage>
        <taxon>Bacteria</taxon>
        <taxon>Bacillati</taxon>
        <taxon>Actinomycetota</taxon>
        <taxon>Actinomycetes</taxon>
        <taxon>Pseudonocardiales</taxon>
        <taxon>Pseudonocardiaceae</taxon>
        <taxon>Actinosynnema</taxon>
    </lineage>
</organism>
<name>A0AA45R4E9_9PSEU</name>
<reference evidence="1" key="1">
    <citation type="submission" date="2021-04" db="EMBL/GenBank/DDBJ databases">
        <title>Genomic sequence of Actinosynnema pretiosum subsp. pretiosum ATCC 31280 (C-14919).</title>
        <authorList>
            <person name="Bai L."/>
            <person name="Wang X."/>
            <person name="Xiao Y."/>
        </authorList>
    </citation>
    <scope>NUCLEOTIDE SEQUENCE</scope>
    <source>
        <strain evidence="1">ATCC 31280</strain>
    </source>
</reference>
<dbReference type="InterPro" id="IPR036689">
    <property type="entry name" value="ESAT-6-like_sf"/>
</dbReference>
<accession>A0AA45R4E9</accession>
<dbReference type="SUPFAM" id="SSF140453">
    <property type="entry name" value="EsxAB dimer-like"/>
    <property type="match status" value="1"/>
</dbReference>
<gene>
    <name evidence="1" type="ORF">KCV87_01445</name>
</gene>
<proteinExistence type="predicted"/>
<dbReference type="Proteomes" id="UP000677152">
    <property type="component" value="Chromosome"/>
</dbReference>
<dbReference type="EMBL" id="CP073249">
    <property type="protein sequence ID" value="QUF04831.1"/>
    <property type="molecule type" value="Genomic_DNA"/>
</dbReference>